<dbReference type="Pfam" id="PF07714">
    <property type="entry name" value="PK_Tyr_Ser-Thr"/>
    <property type="match status" value="1"/>
</dbReference>
<dbReference type="OrthoDB" id="4062651at2759"/>
<dbReference type="PANTHER" id="PTHR44329">
    <property type="entry name" value="SERINE/THREONINE-PROTEIN KINASE TNNI3K-RELATED"/>
    <property type="match status" value="1"/>
</dbReference>
<dbReference type="GO" id="GO:0004674">
    <property type="term" value="F:protein serine/threonine kinase activity"/>
    <property type="evidence" value="ECO:0007669"/>
    <property type="project" value="TreeGrafter"/>
</dbReference>
<dbReference type="VEuPathDB" id="FungiDB:SPRG_01191"/>
<evidence type="ECO:0000313" key="3">
    <source>
        <dbReference type="EMBL" id="KDO35124.1"/>
    </source>
</evidence>
<dbReference type="OMA" id="SMARIDH"/>
<feature type="domain" description="Protein kinase" evidence="2">
    <location>
        <begin position="52"/>
        <end position="358"/>
    </location>
</feature>
<keyword evidence="4" id="KW-1185">Reference proteome</keyword>
<dbReference type="InterPro" id="IPR011009">
    <property type="entry name" value="Kinase-like_dom_sf"/>
</dbReference>
<dbReference type="PROSITE" id="PS50011">
    <property type="entry name" value="PROTEIN_KINASE_DOM"/>
    <property type="match status" value="1"/>
</dbReference>
<reference evidence="3 4" key="1">
    <citation type="journal article" date="2013" name="PLoS Genet.">
        <title>Distinctive expansion of potential virulence genes in the genome of the oomycete fish pathogen Saprolegnia parasitica.</title>
        <authorList>
            <person name="Jiang R.H."/>
            <person name="de Bruijn I."/>
            <person name="Haas B.J."/>
            <person name="Belmonte R."/>
            <person name="Lobach L."/>
            <person name="Christie J."/>
            <person name="van den Ackerveken G."/>
            <person name="Bottin A."/>
            <person name="Bulone V."/>
            <person name="Diaz-Moreno S.M."/>
            <person name="Dumas B."/>
            <person name="Fan L."/>
            <person name="Gaulin E."/>
            <person name="Govers F."/>
            <person name="Grenville-Briggs L.J."/>
            <person name="Horner N.R."/>
            <person name="Levin J.Z."/>
            <person name="Mammella M."/>
            <person name="Meijer H.J."/>
            <person name="Morris P."/>
            <person name="Nusbaum C."/>
            <person name="Oome S."/>
            <person name="Phillips A.J."/>
            <person name="van Rooyen D."/>
            <person name="Rzeszutek E."/>
            <person name="Saraiva M."/>
            <person name="Secombes C.J."/>
            <person name="Seidl M.F."/>
            <person name="Snel B."/>
            <person name="Stassen J.H."/>
            <person name="Sykes S."/>
            <person name="Tripathy S."/>
            <person name="van den Berg H."/>
            <person name="Vega-Arreguin J.C."/>
            <person name="Wawra S."/>
            <person name="Young S.K."/>
            <person name="Zeng Q."/>
            <person name="Dieguez-Uribeondo J."/>
            <person name="Russ C."/>
            <person name="Tyler B.M."/>
            <person name="van West P."/>
        </authorList>
    </citation>
    <scope>NUCLEOTIDE SEQUENCE [LARGE SCALE GENOMIC DNA]</scope>
    <source>
        <strain evidence="3 4">CBS 223.65</strain>
    </source>
</reference>
<accession>A0A067CWP2</accession>
<proteinExistence type="predicted"/>
<gene>
    <name evidence="3" type="ORF">SPRG_01191</name>
</gene>
<name>A0A067CWP2_SAPPC</name>
<dbReference type="InterPro" id="IPR000719">
    <property type="entry name" value="Prot_kinase_dom"/>
</dbReference>
<dbReference type="Proteomes" id="UP000030745">
    <property type="component" value="Unassembled WGS sequence"/>
</dbReference>
<feature type="region of interest" description="Disordered" evidence="1">
    <location>
        <begin position="1"/>
        <end position="22"/>
    </location>
</feature>
<keyword evidence="3" id="KW-0808">Transferase</keyword>
<protein>
    <submittedName>
        <fullName evidence="3">TKL protein kinase</fullName>
    </submittedName>
</protein>
<dbReference type="GeneID" id="24123794"/>
<sequence>MGTCSSTQTPAYVETPDPAATRSQRSMAEFIQSENNPNRSRAPTSLTKTSFTNSLVHSGSIRFDDVHRDDYKEMLAMYSQFWVVPEDVERTRAIPSNYMKTEMGHCDATAVFLKSLDLKRSPAEIEKSRKALLSEIRSMARIDHPHIVSFIGFNITPEFGLSCIFEFMEGRTLRHLLDNLKQFARLTWANEKINIACDIASAMAYMHGLKPQLLHRNMKASKVLLTNRKQAKLSGFGSSRDRTFDCDMTTGVTGVTDIQWSAPELFIDGEDYDEKVDVYSFGVLLTELDTGAMPYAVEAAGMTLPDLTVKLVTGELRPSVSATCPEVVAKIIKQCLQHDKALRPTSDRVLEMLQHARVELKAERDARLGLDTLP</sequence>
<dbReference type="SUPFAM" id="SSF56112">
    <property type="entry name" value="Protein kinase-like (PK-like)"/>
    <property type="match status" value="1"/>
</dbReference>
<dbReference type="PANTHER" id="PTHR44329:SF214">
    <property type="entry name" value="PROTEIN KINASE DOMAIN-CONTAINING PROTEIN"/>
    <property type="match status" value="1"/>
</dbReference>
<keyword evidence="3" id="KW-0418">Kinase</keyword>
<dbReference type="Gene3D" id="1.10.510.10">
    <property type="entry name" value="Transferase(Phosphotransferase) domain 1"/>
    <property type="match status" value="1"/>
</dbReference>
<evidence type="ECO:0000313" key="4">
    <source>
        <dbReference type="Proteomes" id="UP000030745"/>
    </source>
</evidence>
<dbReference type="KEGG" id="spar:SPRG_01191"/>
<dbReference type="InterPro" id="IPR001245">
    <property type="entry name" value="Ser-Thr/Tyr_kinase_cat_dom"/>
</dbReference>
<dbReference type="STRING" id="695850.A0A067CWP2"/>
<dbReference type="RefSeq" id="XP_012194773.1">
    <property type="nucleotide sequence ID" value="XM_012339383.1"/>
</dbReference>
<dbReference type="EMBL" id="KK583190">
    <property type="protein sequence ID" value="KDO35124.1"/>
    <property type="molecule type" value="Genomic_DNA"/>
</dbReference>
<evidence type="ECO:0000256" key="1">
    <source>
        <dbReference type="SAM" id="MobiDB-lite"/>
    </source>
</evidence>
<evidence type="ECO:0000259" key="2">
    <source>
        <dbReference type="PROSITE" id="PS50011"/>
    </source>
</evidence>
<dbReference type="AlphaFoldDB" id="A0A067CWP2"/>
<dbReference type="InterPro" id="IPR051681">
    <property type="entry name" value="Ser/Thr_Kinases-Pseudokinases"/>
</dbReference>
<organism evidence="3 4">
    <name type="scientific">Saprolegnia parasitica (strain CBS 223.65)</name>
    <dbReference type="NCBI Taxonomy" id="695850"/>
    <lineage>
        <taxon>Eukaryota</taxon>
        <taxon>Sar</taxon>
        <taxon>Stramenopiles</taxon>
        <taxon>Oomycota</taxon>
        <taxon>Saprolegniomycetes</taxon>
        <taxon>Saprolegniales</taxon>
        <taxon>Saprolegniaceae</taxon>
        <taxon>Saprolegnia</taxon>
    </lineage>
</organism>
<feature type="compositionally biased region" description="Polar residues" evidence="1">
    <location>
        <begin position="1"/>
        <end position="10"/>
    </location>
</feature>
<dbReference type="GO" id="GO:0005524">
    <property type="term" value="F:ATP binding"/>
    <property type="evidence" value="ECO:0007669"/>
    <property type="project" value="InterPro"/>
</dbReference>